<protein>
    <submittedName>
        <fullName evidence="2">Uncharacterized protein</fullName>
    </submittedName>
</protein>
<gene>
    <name evidence="2" type="ORF">CTOB1V02_LOCUS3391</name>
</gene>
<feature type="compositionally biased region" description="Basic and acidic residues" evidence="1">
    <location>
        <begin position="437"/>
        <end position="450"/>
    </location>
</feature>
<dbReference type="InterPro" id="IPR027417">
    <property type="entry name" value="P-loop_NTPase"/>
</dbReference>
<proteinExistence type="predicted"/>
<dbReference type="AlphaFoldDB" id="A0A7R8W5T6"/>
<feature type="region of interest" description="Disordered" evidence="1">
    <location>
        <begin position="393"/>
        <end position="450"/>
    </location>
</feature>
<evidence type="ECO:0000256" key="1">
    <source>
        <dbReference type="SAM" id="MobiDB-lite"/>
    </source>
</evidence>
<dbReference type="Gene3D" id="3.40.50.300">
    <property type="entry name" value="P-loop containing nucleotide triphosphate hydrolases"/>
    <property type="match status" value="2"/>
</dbReference>
<reference evidence="2" key="1">
    <citation type="submission" date="2020-11" db="EMBL/GenBank/DDBJ databases">
        <authorList>
            <person name="Tran Van P."/>
        </authorList>
    </citation>
    <scope>NUCLEOTIDE SEQUENCE</scope>
</reference>
<feature type="compositionally biased region" description="Polar residues" evidence="1">
    <location>
        <begin position="511"/>
        <end position="542"/>
    </location>
</feature>
<name>A0A7R8W5T6_9CRUS</name>
<feature type="region of interest" description="Disordered" evidence="1">
    <location>
        <begin position="470"/>
        <end position="558"/>
    </location>
</feature>
<sequence length="558" mass="64083">MDSTMKLEEAAPSSGKVQTRNGHWPLVIGLSGVSSGGKTRMAEALVRQYSRRCIHILQDSYFYPEGHPRLPRVPELNHYNFDVLDALNMQQMTLDVQEAIRTKRREGEPSLIVVDGFTIFGHEPLLPLLDLKYFFTLPKDEARRRRLLRVYDPPDPDGYFDLIVWPMHKKHLQEIQKKGGITFLDGLDFESQALKVKADIEAELRSRSQEKKSICVHIEQDKYYWPVDSPRRVKISETPFTNVDTVRAVHMSRLLKDVCRLIVKGNEDVDIVLLDGTLIFNYRRLVPLIDLKYYLLIPKEIVRERRVGRTNRLPDTGPYFDKVLWPMFKQNLAWVRANVPNVVFLDGMMYPQVLERVIGDIEVEVTRIRWGREYGSMGADELAEAIRILLESSGSPKNNSPEQSHASTSRRGGENFGDEEEISHRRPETNVADDKEEISKENERNFAEAKERISERLERNLAEDKEGILQRRKGNFADGKEEISQGAEKKFAEGKEENFANDDNSEDVRPENQQLKETATISSDQRSGSNEQNFQKDLTDSGQQEEHAISTAAQQDGE</sequence>
<dbReference type="EMBL" id="OB660575">
    <property type="protein sequence ID" value="CAD7225451.1"/>
    <property type="molecule type" value="Genomic_DNA"/>
</dbReference>
<feature type="compositionally biased region" description="Basic and acidic residues" evidence="1">
    <location>
        <begin position="478"/>
        <end position="498"/>
    </location>
</feature>
<feature type="compositionally biased region" description="Polar residues" evidence="1">
    <location>
        <begin position="393"/>
        <end position="410"/>
    </location>
</feature>
<accession>A0A7R8W5T6</accession>
<dbReference type="PANTHER" id="PTHR10285">
    <property type="entry name" value="URIDINE KINASE"/>
    <property type="match status" value="1"/>
</dbReference>
<dbReference type="OrthoDB" id="10041966at2759"/>
<organism evidence="2">
    <name type="scientific">Cyprideis torosa</name>
    <dbReference type="NCBI Taxonomy" id="163714"/>
    <lineage>
        <taxon>Eukaryota</taxon>
        <taxon>Metazoa</taxon>
        <taxon>Ecdysozoa</taxon>
        <taxon>Arthropoda</taxon>
        <taxon>Crustacea</taxon>
        <taxon>Oligostraca</taxon>
        <taxon>Ostracoda</taxon>
        <taxon>Podocopa</taxon>
        <taxon>Podocopida</taxon>
        <taxon>Cytherocopina</taxon>
        <taxon>Cytheroidea</taxon>
        <taxon>Cytherideidae</taxon>
        <taxon>Cyprideis</taxon>
    </lineage>
</organism>
<evidence type="ECO:0000313" key="2">
    <source>
        <dbReference type="EMBL" id="CAD7225451.1"/>
    </source>
</evidence>
<dbReference type="SUPFAM" id="SSF52540">
    <property type="entry name" value="P-loop containing nucleoside triphosphate hydrolases"/>
    <property type="match status" value="2"/>
</dbReference>